<keyword evidence="2" id="KW-0274">FAD</keyword>
<proteinExistence type="inferred from homology"/>
<evidence type="ECO:0000313" key="6">
    <source>
        <dbReference type="Proteomes" id="UP000068026"/>
    </source>
</evidence>
<evidence type="ECO:0000259" key="3">
    <source>
        <dbReference type="SMART" id="SM00893"/>
    </source>
</evidence>
<sequence>MSKGIFVVIEQRSGKVQNVGLELVGESTRLKEDLKDEVVAVLLGHEIEGQVDKLFHYGADKVILVDSPYLKEYVTEPYTKAITAIVNEYDPEIMLFGASSIGRDVAPRVASRVKTGLVADTTGLRMAKTEEEFAKEAAMGCEDPTRALLMTRPAFGGNIMATLMCPRTKPQMATVRPGVMKRIAKDTTRTGELIKFNVDFTDADMNVEILEVVKADKKAVDLTEAKLIVSGGRGIGGAQGFDLIRDVADALGAEVGSSRACVDAGWIEKDRQVGQTGKTVRPDLYMACGISGAIQHVAGMENSELVISINKNDTAPIFEVSDLGIVGDVKVILPKLADAVRKYKAAKANN</sequence>
<name>A0A0X8V8M1_ANAPI</name>
<dbReference type="InterPro" id="IPR033947">
    <property type="entry name" value="ETF_alpha_N"/>
</dbReference>
<dbReference type="CDD" id="cd01715">
    <property type="entry name" value="ETF_alpha"/>
    <property type="match status" value="1"/>
</dbReference>
<gene>
    <name evidence="4" type="primary">acrA_1</name>
    <name evidence="4" type="ORF">CPRO_04780</name>
    <name evidence="5" type="ORF">SAMN02745151_01861</name>
</gene>
<feature type="binding site" evidence="2">
    <location>
        <begin position="289"/>
        <end position="296"/>
    </location>
    <ligand>
        <name>FAD</name>
        <dbReference type="ChEBI" id="CHEBI:57692"/>
    </ligand>
</feature>
<dbReference type="SMART" id="SM00893">
    <property type="entry name" value="ETF"/>
    <property type="match status" value="1"/>
</dbReference>
<keyword evidence="2" id="KW-0285">Flavoprotein</keyword>
<comment type="similarity">
    <text evidence="1">Belongs to the ETF alpha-subunit/FixB family.</text>
</comment>
<dbReference type="InterPro" id="IPR001308">
    <property type="entry name" value="ETF_a/FixB"/>
</dbReference>
<evidence type="ECO:0000256" key="1">
    <source>
        <dbReference type="ARBA" id="ARBA00005817"/>
    </source>
</evidence>
<keyword evidence="6" id="KW-1185">Reference proteome</keyword>
<dbReference type="OrthoDB" id="9770286at2"/>
<reference evidence="7" key="4">
    <citation type="submission" date="2016-11" db="EMBL/GenBank/DDBJ databases">
        <authorList>
            <person name="Jaros S."/>
            <person name="Januszkiewicz K."/>
            <person name="Wedrychowicz H."/>
        </authorList>
    </citation>
    <scope>NUCLEOTIDE SEQUENCE [LARGE SCALE GENOMIC DNA]</scope>
    <source>
        <strain evidence="7">DSM 1682</strain>
    </source>
</reference>
<dbReference type="KEGG" id="cpro:CPRO_04780"/>
<dbReference type="SUPFAM" id="SSF52467">
    <property type="entry name" value="DHS-like NAD/FAD-binding domain"/>
    <property type="match status" value="1"/>
</dbReference>
<dbReference type="GO" id="GO:0050660">
    <property type="term" value="F:flavin adenine dinucleotide binding"/>
    <property type="evidence" value="ECO:0007669"/>
    <property type="project" value="InterPro"/>
</dbReference>
<dbReference type="PIRSF" id="PIRSF000089">
    <property type="entry name" value="Electra_flavoP_a"/>
    <property type="match status" value="1"/>
</dbReference>
<feature type="binding site" evidence="2">
    <location>
        <position position="310"/>
    </location>
    <ligand>
        <name>FAD</name>
        <dbReference type="ChEBI" id="CHEBI:57692"/>
    </ligand>
</feature>
<dbReference type="PANTHER" id="PTHR43153">
    <property type="entry name" value="ELECTRON TRANSFER FLAVOPROTEIN ALPHA"/>
    <property type="match status" value="1"/>
</dbReference>
<feature type="domain" description="Electron transfer flavoprotein alpha/beta-subunit N-terminal" evidence="3">
    <location>
        <begin position="5"/>
        <end position="209"/>
    </location>
</feature>
<dbReference type="InterPro" id="IPR029035">
    <property type="entry name" value="DHS-like_NAD/FAD-binding_dom"/>
</dbReference>
<evidence type="ECO:0000313" key="5">
    <source>
        <dbReference type="EMBL" id="SHE80347.1"/>
    </source>
</evidence>
<dbReference type="SUPFAM" id="SSF52402">
    <property type="entry name" value="Adenine nucleotide alpha hydrolases-like"/>
    <property type="match status" value="1"/>
</dbReference>
<dbReference type="EMBL" id="CP014223">
    <property type="protein sequence ID" value="AMJ40087.1"/>
    <property type="molecule type" value="Genomic_DNA"/>
</dbReference>
<protein>
    <submittedName>
        <fullName evidence="4">Acryloyl-CoA reductase electron transfer subunit beta</fullName>
    </submittedName>
    <submittedName>
        <fullName evidence="5">Electron transfer flavoprotein alpha subunit apoprotein</fullName>
    </submittedName>
</protein>
<feature type="binding site" evidence="2">
    <location>
        <begin position="258"/>
        <end position="259"/>
    </location>
    <ligand>
        <name>FAD</name>
        <dbReference type="ChEBI" id="CHEBI:57692"/>
    </ligand>
</feature>
<accession>A0A0X8V8M1</accession>
<dbReference type="RefSeq" id="WP_066047471.1">
    <property type="nucleotide sequence ID" value="NZ_CP014223.1"/>
</dbReference>
<evidence type="ECO:0000313" key="4">
    <source>
        <dbReference type="EMBL" id="AMJ40087.1"/>
    </source>
</evidence>
<reference evidence="6" key="2">
    <citation type="submission" date="2016-01" db="EMBL/GenBank/DDBJ databases">
        <authorList>
            <person name="Poehlein A."/>
            <person name="Schlien K."/>
            <person name="Gottschalk G."/>
            <person name="Buckel W."/>
            <person name="Daniel R."/>
        </authorList>
    </citation>
    <scope>NUCLEOTIDE SEQUENCE [LARGE SCALE GENOMIC DNA]</scope>
    <source>
        <strain evidence="6">X2</strain>
    </source>
</reference>
<dbReference type="GO" id="GO:0009055">
    <property type="term" value="F:electron transfer activity"/>
    <property type="evidence" value="ECO:0007669"/>
    <property type="project" value="InterPro"/>
</dbReference>
<dbReference type="PANTHER" id="PTHR43153:SF1">
    <property type="entry name" value="ELECTRON TRANSFER FLAVOPROTEIN SUBUNIT ALPHA, MITOCHONDRIAL"/>
    <property type="match status" value="1"/>
</dbReference>
<evidence type="ECO:0000313" key="7">
    <source>
        <dbReference type="Proteomes" id="UP000184204"/>
    </source>
</evidence>
<dbReference type="GO" id="GO:0033539">
    <property type="term" value="P:fatty acid beta-oxidation using acyl-CoA dehydrogenase"/>
    <property type="evidence" value="ECO:0007669"/>
    <property type="project" value="TreeGrafter"/>
</dbReference>
<dbReference type="InterPro" id="IPR014729">
    <property type="entry name" value="Rossmann-like_a/b/a_fold"/>
</dbReference>
<dbReference type="EMBL" id="FQUA01000007">
    <property type="protein sequence ID" value="SHE80347.1"/>
    <property type="molecule type" value="Genomic_DNA"/>
</dbReference>
<comment type="cofactor">
    <cofactor evidence="2">
        <name>FAD</name>
        <dbReference type="ChEBI" id="CHEBI:57692"/>
    </cofactor>
    <text evidence="2">Binds 1 FAD per dimer.</text>
</comment>
<dbReference type="InterPro" id="IPR014730">
    <property type="entry name" value="ETF_a/b_N"/>
</dbReference>
<feature type="binding site" evidence="2">
    <location>
        <begin position="272"/>
        <end position="276"/>
    </location>
    <ligand>
        <name>FAD</name>
        <dbReference type="ChEBI" id="CHEBI:57692"/>
    </ligand>
</feature>
<dbReference type="Pfam" id="PF01012">
    <property type="entry name" value="ETF"/>
    <property type="match status" value="1"/>
</dbReference>
<dbReference type="Proteomes" id="UP000068026">
    <property type="component" value="Chromosome"/>
</dbReference>
<dbReference type="Pfam" id="PF00766">
    <property type="entry name" value="ETF_alpha"/>
    <property type="match status" value="1"/>
</dbReference>
<evidence type="ECO:0000256" key="2">
    <source>
        <dbReference type="PIRSR" id="PIRSR000089-1"/>
    </source>
</evidence>
<reference evidence="4 6" key="1">
    <citation type="journal article" date="2016" name="Genome Announc.">
        <title>Complete Genome Sequence of the Amino Acid-Fermenting Clostridium propionicum X2 (DSM 1682).</title>
        <authorList>
            <person name="Poehlein A."/>
            <person name="Schlien K."/>
            <person name="Chowdhury N.P."/>
            <person name="Gottschalk G."/>
            <person name="Buckel W."/>
            <person name="Daniel R."/>
        </authorList>
    </citation>
    <scope>NUCLEOTIDE SEQUENCE [LARGE SCALE GENOMIC DNA]</scope>
    <source>
        <strain evidence="4 6">X2</strain>
    </source>
</reference>
<dbReference type="Proteomes" id="UP000184204">
    <property type="component" value="Unassembled WGS sequence"/>
</dbReference>
<dbReference type="InterPro" id="IPR014731">
    <property type="entry name" value="ETF_asu_C"/>
</dbReference>
<dbReference type="Gene3D" id="3.40.50.1220">
    <property type="entry name" value="TPP-binding domain"/>
    <property type="match status" value="1"/>
</dbReference>
<organism evidence="5 7">
    <name type="scientific">Anaerotignum propionicum DSM 1682</name>
    <dbReference type="NCBI Taxonomy" id="991789"/>
    <lineage>
        <taxon>Bacteria</taxon>
        <taxon>Bacillati</taxon>
        <taxon>Bacillota</taxon>
        <taxon>Clostridia</taxon>
        <taxon>Lachnospirales</taxon>
        <taxon>Anaerotignaceae</taxon>
        <taxon>Anaerotignum</taxon>
    </lineage>
</organism>
<feature type="binding site" evidence="2">
    <location>
        <position position="233"/>
    </location>
    <ligand>
        <name>FAD</name>
        <dbReference type="ChEBI" id="CHEBI:57692"/>
    </ligand>
</feature>
<dbReference type="AlphaFoldDB" id="A0A0X8V8M1"/>
<reference evidence="5" key="3">
    <citation type="submission" date="2016-11" db="EMBL/GenBank/DDBJ databases">
        <authorList>
            <person name="Varghese N."/>
            <person name="Submissions S."/>
        </authorList>
    </citation>
    <scope>NUCLEOTIDE SEQUENCE</scope>
    <source>
        <strain evidence="5">DSM 1682</strain>
    </source>
</reference>
<dbReference type="Gene3D" id="3.40.50.620">
    <property type="entry name" value="HUPs"/>
    <property type="match status" value="1"/>
</dbReference>